<dbReference type="EMBL" id="CM037028">
    <property type="protein sequence ID" value="KAH7656199.1"/>
    <property type="molecule type" value="Genomic_DNA"/>
</dbReference>
<reference evidence="2" key="1">
    <citation type="journal article" date="2022" name="Nat. Commun.">
        <title>Chromosome evolution and the genetic basis of agronomically important traits in greater yam.</title>
        <authorList>
            <person name="Bredeson J.V."/>
            <person name="Lyons J.B."/>
            <person name="Oniyinde I.O."/>
            <person name="Okereke N.R."/>
            <person name="Kolade O."/>
            <person name="Nnabue I."/>
            <person name="Nwadili C.O."/>
            <person name="Hribova E."/>
            <person name="Parker M."/>
            <person name="Nwogha J."/>
            <person name="Shu S."/>
            <person name="Carlson J."/>
            <person name="Kariba R."/>
            <person name="Muthemba S."/>
            <person name="Knop K."/>
            <person name="Barton G.J."/>
            <person name="Sherwood A.V."/>
            <person name="Lopez-Montes A."/>
            <person name="Asiedu R."/>
            <person name="Jamnadass R."/>
            <person name="Muchugi A."/>
            <person name="Goodstein D."/>
            <person name="Egesi C.N."/>
            <person name="Featherston J."/>
            <person name="Asfaw A."/>
            <person name="Simpson G.G."/>
            <person name="Dolezel J."/>
            <person name="Hendre P.S."/>
            <person name="Van Deynze A."/>
            <person name="Kumar P.L."/>
            <person name="Obidiegwu J.E."/>
            <person name="Bhattacharjee R."/>
            <person name="Rokhsar D.S."/>
        </authorList>
    </citation>
    <scope>NUCLEOTIDE SEQUENCE [LARGE SCALE GENOMIC DNA]</scope>
    <source>
        <strain evidence="2">cv. TDa95/00328</strain>
    </source>
</reference>
<name>A0ACB7U7B2_DIOAL</name>
<accession>A0ACB7U7B2</accession>
<sequence length="506" mass="57558">MRRITRHSTSRLLLLLPFSSHCFPTPPSSHRLHSLQAPTFPLPSPQSIPETACLLVSRAYEDGDRKLRSFQMEITQEQALCIVSLLAEREGSMVALSFFHWAIARSEFRHFMRLFLTTASSLVLRGNLEKAREVMRCMVMCFSEIGRYTEAVDMILEMRNQGLPLDVHIMNYILRVAVELGFIDHAHQLFDVMPLHGILPDFVTFKTMVAGYCNAGRVSDVETLLILVESRGFRIDNVTCTRIVEAFCKKGWHGKVFGVFSKMLDMGLPPNVINYTALIDGLCKRGSVKQAFQVLEEMVGKGMKPNVYTHTTLIDGLCKIGWTERAFRLFLKLVRSESYKPNTFTYTAMIAGYCKERKLGRAEMLLARMQEQGLTPNVNTYNTLIDGYCKEGNIEQARGLINIMTKEGCIPNICTYNAVIDGLCNKGRVEEAYRLVKAARQRGLLLDKVSYTILICNHCKQGQTEAGSRIVQSNGQGRLFPWYTYIYYIDFFVLQAKENGREREVI</sequence>
<protein>
    <submittedName>
        <fullName evidence="1">HCP-like protein</fullName>
    </submittedName>
</protein>
<evidence type="ECO:0000313" key="2">
    <source>
        <dbReference type="Proteomes" id="UP000827976"/>
    </source>
</evidence>
<evidence type="ECO:0000313" key="1">
    <source>
        <dbReference type="EMBL" id="KAH7656199.1"/>
    </source>
</evidence>
<gene>
    <name evidence="1" type="ORF">IHE45_18G062200</name>
</gene>
<comment type="caution">
    <text evidence="1">The sequence shown here is derived from an EMBL/GenBank/DDBJ whole genome shotgun (WGS) entry which is preliminary data.</text>
</comment>
<organism evidence="1 2">
    <name type="scientific">Dioscorea alata</name>
    <name type="common">Purple yam</name>
    <dbReference type="NCBI Taxonomy" id="55571"/>
    <lineage>
        <taxon>Eukaryota</taxon>
        <taxon>Viridiplantae</taxon>
        <taxon>Streptophyta</taxon>
        <taxon>Embryophyta</taxon>
        <taxon>Tracheophyta</taxon>
        <taxon>Spermatophyta</taxon>
        <taxon>Magnoliopsida</taxon>
        <taxon>Liliopsida</taxon>
        <taxon>Dioscoreales</taxon>
        <taxon>Dioscoreaceae</taxon>
        <taxon>Dioscorea</taxon>
    </lineage>
</organism>
<dbReference type="Proteomes" id="UP000827976">
    <property type="component" value="Chromosome 18"/>
</dbReference>
<keyword evidence="2" id="KW-1185">Reference proteome</keyword>
<proteinExistence type="predicted"/>